<dbReference type="Proteomes" id="UP000250870">
    <property type="component" value="Unassembled WGS sequence"/>
</dbReference>
<evidence type="ECO:0000256" key="5">
    <source>
        <dbReference type="SAM" id="SignalP"/>
    </source>
</evidence>
<protein>
    <submittedName>
        <fullName evidence="6">Fimbrial protein</fullName>
    </submittedName>
</protein>
<dbReference type="InterPro" id="IPR050263">
    <property type="entry name" value="Bact_Fimbrial_Adh_Pro"/>
</dbReference>
<dbReference type="SUPFAM" id="SSF49401">
    <property type="entry name" value="Bacterial adhesins"/>
    <property type="match status" value="1"/>
</dbReference>
<comment type="subcellular location">
    <subcellularLocation>
        <location evidence="1">Fimbrium</location>
    </subcellularLocation>
</comment>
<reference evidence="6 7" key="1">
    <citation type="journal article" date="2018" name="Int. J. Syst. Evol. Microbiol.">
        <title>Whole-genome-based revisit of Photorhabdus phylogeny: proposal for the elevation of most Photorhabdus subspecies to the species level and description of one novel species Photorhabdus bodei sp. nov., and one novel subspecies Photorhabdus laumondii subsp. clarkei subsp. nov.</title>
        <authorList>
            <person name="Machado R.A.R."/>
            <person name="Wuthrich D."/>
            <person name="Kuhnert P."/>
            <person name="Arce C.C.M."/>
            <person name="Thonen L."/>
            <person name="Ruiz C."/>
            <person name="Zhang X."/>
            <person name="Robert C.A.M."/>
            <person name="Karimi J."/>
            <person name="Kamali S."/>
            <person name="Ma J."/>
            <person name="Bruggmann R."/>
            <person name="Erb M."/>
        </authorList>
    </citation>
    <scope>NUCLEOTIDE SEQUENCE [LARGE SCALE GENOMIC DNA]</scope>
    <source>
        <strain evidence="6 7">BOJ-47</strain>
    </source>
</reference>
<feature type="signal peptide" evidence="5">
    <location>
        <begin position="1"/>
        <end position="24"/>
    </location>
</feature>
<sequence>MKKNFILASLVTVLAVFSSFSALSYDGTIKFRGTIINEGCTITTKDVAVDFGKLSKNAFGGKANIVGISKDFSISLTSCDVKGVLGISFDGRPDADNNTVYSSGLAGVGIQILKGSDGTNIAPGTNVSGIATIASNTATMNFRADLISTKNNVSIGSIDKTFNFTIIYP</sequence>
<dbReference type="RefSeq" id="WP_113025287.1">
    <property type="nucleotide sequence ID" value="NZ_CAWNWQ010000007.1"/>
</dbReference>
<comment type="caution">
    <text evidence="6">The sequence shown here is derived from an EMBL/GenBank/DDBJ whole genome shotgun (WGS) entry which is preliminary data.</text>
</comment>
<evidence type="ECO:0000256" key="4">
    <source>
        <dbReference type="ARBA" id="ARBA00023263"/>
    </source>
</evidence>
<dbReference type="Gene3D" id="2.60.40.1090">
    <property type="entry name" value="Fimbrial-type adhesion domain"/>
    <property type="match status" value="1"/>
</dbReference>
<accession>A0A329VIY2</accession>
<dbReference type="InterPro" id="IPR036937">
    <property type="entry name" value="Adhesion_dom_fimbrial_sf"/>
</dbReference>
<keyword evidence="4" id="KW-0281">Fimbrium</keyword>
<dbReference type="PANTHER" id="PTHR33420:SF3">
    <property type="entry name" value="FIMBRIAL SUBUNIT ELFA"/>
    <property type="match status" value="1"/>
</dbReference>
<evidence type="ECO:0000256" key="3">
    <source>
        <dbReference type="ARBA" id="ARBA00022729"/>
    </source>
</evidence>
<dbReference type="GO" id="GO:0043709">
    <property type="term" value="P:cell adhesion involved in single-species biofilm formation"/>
    <property type="evidence" value="ECO:0007669"/>
    <property type="project" value="TreeGrafter"/>
</dbReference>
<dbReference type="GO" id="GO:0009289">
    <property type="term" value="C:pilus"/>
    <property type="evidence" value="ECO:0007669"/>
    <property type="project" value="UniProtKB-SubCell"/>
</dbReference>
<organism evidence="6 7">
    <name type="scientific">Photorhabdus laumondii subsp. clarkei</name>
    <dbReference type="NCBI Taxonomy" id="2029685"/>
    <lineage>
        <taxon>Bacteria</taxon>
        <taxon>Pseudomonadati</taxon>
        <taxon>Pseudomonadota</taxon>
        <taxon>Gammaproteobacteria</taxon>
        <taxon>Enterobacterales</taxon>
        <taxon>Morganellaceae</taxon>
        <taxon>Photorhabdus</taxon>
    </lineage>
</organism>
<evidence type="ECO:0000256" key="2">
    <source>
        <dbReference type="ARBA" id="ARBA00006671"/>
    </source>
</evidence>
<gene>
    <name evidence="6" type="ORF">CKY01_07760</name>
</gene>
<proteinExistence type="inferred from homology"/>
<name>A0A329VIY2_9GAMM</name>
<keyword evidence="3 5" id="KW-0732">Signal</keyword>
<evidence type="ECO:0000256" key="1">
    <source>
        <dbReference type="ARBA" id="ARBA00004561"/>
    </source>
</evidence>
<dbReference type="EMBL" id="NSCI01000007">
    <property type="protein sequence ID" value="RAW91749.1"/>
    <property type="molecule type" value="Genomic_DNA"/>
</dbReference>
<dbReference type="PANTHER" id="PTHR33420">
    <property type="entry name" value="FIMBRIAL SUBUNIT ELFA-RELATED"/>
    <property type="match status" value="1"/>
</dbReference>
<evidence type="ECO:0000313" key="7">
    <source>
        <dbReference type="Proteomes" id="UP000250870"/>
    </source>
</evidence>
<feature type="chain" id="PRO_5016441239" evidence="5">
    <location>
        <begin position="25"/>
        <end position="169"/>
    </location>
</feature>
<evidence type="ECO:0000313" key="6">
    <source>
        <dbReference type="EMBL" id="RAW91749.1"/>
    </source>
</evidence>
<comment type="similarity">
    <text evidence="2">Belongs to the fimbrial protein family.</text>
</comment>
<dbReference type="InterPro" id="IPR008966">
    <property type="entry name" value="Adhesion_dom_sf"/>
</dbReference>
<dbReference type="AlphaFoldDB" id="A0A329VIY2"/>